<dbReference type="InterPro" id="IPR056769">
    <property type="entry name" value="Piezo_TM1-24"/>
</dbReference>
<evidence type="ECO:0000313" key="5">
    <source>
        <dbReference type="Proteomes" id="UP000694941"/>
    </source>
</evidence>
<feature type="transmembrane region" description="Helical" evidence="2">
    <location>
        <begin position="271"/>
        <end position="291"/>
    </location>
</feature>
<proteinExistence type="predicted"/>
<feature type="transmembrane region" description="Helical" evidence="2">
    <location>
        <begin position="854"/>
        <end position="874"/>
    </location>
</feature>
<feature type="transmembrane region" description="Helical" evidence="2">
    <location>
        <begin position="218"/>
        <end position="236"/>
    </location>
</feature>
<feature type="transmembrane region" description="Helical" evidence="2">
    <location>
        <begin position="324"/>
        <end position="347"/>
    </location>
</feature>
<feature type="domain" description="Piezo TM1-24" evidence="4">
    <location>
        <begin position="36"/>
        <end position="352"/>
    </location>
</feature>
<name>A0ABM1T104_LIMPO</name>
<feature type="transmembrane region" description="Helical" evidence="2">
    <location>
        <begin position="802"/>
        <end position="820"/>
    </location>
</feature>
<feature type="transmembrane region" description="Helical" evidence="2">
    <location>
        <begin position="463"/>
        <end position="493"/>
    </location>
</feature>
<dbReference type="PANTHER" id="PTHR47049">
    <property type="entry name" value="PIEZO-TYPE MECHANOSENSITIVE ION CHANNEL HOMOLOG"/>
    <property type="match status" value="1"/>
</dbReference>
<feature type="transmembrane region" description="Helical" evidence="2">
    <location>
        <begin position="64"/>
        <end position="82"/>
    </location>
</feature>
<accession>A0ABM1T104</accession>
<protein>
    <submittedName>
        <fullName evidence="6">Piezo-type mechanosensitive ion channel component 2-like</fullName>
    </submittedName>
</protein>
<feature type="transmembrane region" description="Helical" evidence="2">
    <location>
        <begin position="567"/>
        <end position="587"/>
    </location>
</feature>
<keyword evidence="2" id="KW-0472">Membrane</keyword>
<feature type="transmembrane region" description="Helical" evidence="2">
    <location>
        <begin position="144"/>
        <end position="162"/>
    </location>
</feature>
<dbReference type="GeneID" id="106465435"/>
<reference evidence="6" key="1">
    <citation type="submission" date="2025-08" db="UniProtKB">
        <authorList>
            <consortium name="RefSeq"/>
        </authorList>
    </citation>
    <scope>IDENTIFICATION</scope>
    <source>
        <tissue evidence="6">Muscle</tissue>
    </source>
</reference>
<sequence>MDLNGSIILSTDGDFFDGDSDDEVVSIDIRKSLYFSLFTCLFTLMKQGSYIATLIIMMTWSITYHSWLTFILLLWSCVVWMLPNSRQACLRSSPFFVAYAEALLVLQYIYGLNLRDSELPDKIESVNLEQIGLVKYYDLSYQPLAVKILYTIVFWVTLRQFIEEKRLEANRDISERVETYNVSYQPNCQHPALHHRLSVATSKGGLYVRRLGVIVKNLLVKYWICIVTCMLMVISLGGEKVVLYRIAYMFLCLFFILVFQFSYNLWRRMMYCFWLTVIVYSMLVLIFIYTYQFENFENYWTNYLGIPLQYQKDIGLEKYVDNPAILFLKLLIPTFFLIITIIQLHYFHKEFLLISGFDCRNKISDSSIKQTKLVMSPKVDATKVVIGETNETETEEYATVSAATSLPDTSFASTKRGNEWRGGDEDIKTLKRWFHLILERAVTISQGVSDLIWQFLEIHVIKIVLFSVLWLALHDVCAVHLLFVIFVTVALPFKALQTFLSHCCAVWAAVLLLTKMIYQLKFVDQYGWMVNCSDMNYVDQNTSVHPSLLTDIIDNRMWVGFRKTDDLLVYCKGYIGVILILTLQAVVKVHQKLHRYHRNEEEPLEKVMFPGVTRTKADVGLLECLKFLFNYAFYKFGIEVCFVTTVICIGVRLDVYAVISALWLCGLFLLRRKVMSLVWPFYVSYQCIVLPIQYLMCVGIPAGFCIEYPWSISSIFNEELREWLYLPDFQAPPDSYKILVDFFQLLFACCQLHVFSIENSSYAEENGGNNSEIWLLSDPKDLVNPIPDFVTYTKSYLDMIKVLVFFSSYWITLAVVFLAGTSRVSLFAMGYVIGCFFFLWNGNEFYLKPLKTLLRIWNCLLAYNVIVILLKSILEVISCVFLSSLYKNVCWLVQLLGIVCIKKLSIHSKSDTSNIVHQEGCTAPVDEAGLLWDGICFVFLLLQKRLFCSFYFQHLVVETEVQKLLASRGAILINENKIEEVRKQQVAEREIMEKIKKKMDKILSRANQQKARGEYKEPESHFQGTPQ</sequence>
<keyword evidence="5" id="KW-1185">Reference proteome</keyword>
<evidence type="ECO:0000259" key="4">
    <source>
        <dbReference type="Pfam" id="PF24871"/>
    </source>
</evidence>
<organism evidence="5 6">
    <name type="scientific">Limulus polyphemus</name>
    <name type="common">Atlantic horseshoe crab</name>
    <dbReference type="NCBI Taxonomy" id="6850"/>
    <lineage>
        <taxon>Eukaryota</taxon>
        <taxon>Metazoa</taxon>
        <taxon>Ecdysozoa</taxon>
        <taxon>Arthropoda</taxon>
        <taxon>Chelicerata</taxon>
        <taxon>Merostomata</taxon>
        <taxon>Xiphosura</taxon>
        <taxon>Limulidae</taxon>
        <taxon>Limulus</taxon>
    </lineage>
</organism>
<feature type="transmembrane region" description="Helical" evidence="2">
    <location>
        <begin position="33"/>
        <end position="58"/>
    </location>
</feature>
<dbReference type="Pfam" id="PF15917">
    <property type="entry name" value="Piezo_TM25-28"/>
    <property type="match status" value="1"/>
</dbReference>
<keyword evidence="2" id="KW-1133">Transmembrane helix</keyword>
<feature type="region of interest" description="Disordered" evidence="1">
    <location>
        <begin position="1004"/>
        <end position="1027"/>
    </location>
</feature>
<evidence type="ECO:0000256" key="2">
    <source>
        <dbReference type="SAM" id="Phobius"/>
    </source>
</evidence>
<feature type="transmembrane region" description="Helical" evidence="2">
    <location>
        <begin position="94"/>
        <end position="110"/>
    </location>
</feature>
<feature type="compositionally biased region" description="Basic and acidic residues" evidence="1">
    <location>
        <begin position="1011"/>
        <end position="1020"/>
    </location>
</feature>
<evidence type="ECO:0000259" key="3">
    <source>
        <dbReference type="Pfam" id="PF15917"/>
    </source>
</evidence>
<gene>
    <name evidence="6" type="primary">LOC106465435</name>
</gene>
<feature type="transmembrane region" description="Helical" evidence="2">
    <location>
        <begin position="242"/>
        <end position="259"/>
    </location>
</feature>
<feature type="transmembrane region" description="Helical" evidence="2">
    <location>
        <begin position="636"/>
        <end position="669"/>
    </location>
</feature>
<keyword evidence="2" id="KW-0812">Transmembrane</keyword>
<dbReference type="Pfam" id="PF24871">
    <property type="entry name" value="Piezo_TM1-24"/>
    <property type="match status" value="1"/>
</dbReference>
<evidence type="ECO:0000256" key="1">
    <source>
        <dbReference type="SAM" id="MobiDB-lite"/>
    </source>
</evidence>
<dbReference type="PANTHER" id="PTHR47049:SF2">
    <property type="entry name" value="PIEZO-TYPE MECHANOSENSITIVE ION CHANNEL HOMOLOG"/>
    <property type="match status" value="1"/>
</dbReference>
<dbReference type="RefSeq" id="XP_022249560.1">
    <property type="nucleotide sequence ID" value="XM_022393852.1"/>
</dbReference>
<feature type="transmembrane region" description="Helical" evidence="2">
    <location>
        <begin position="826"/>
        <end position="842"/>
    </location>
</feature>
<evidence type="ECO:0000313" key="6">
    <source>
        <dbReference type="RefSeq" id="XP_022249560.1"/>
    </source>
</evidence>
<feature type="transmembrane region" description="Helical" evidence="2">
    <location>
        <begin position="499"/>
        <end position="518"/>
    </location>
</feature>
<feature type="domain" description="Piezo TM25-28" evidence="3">
    <location>
        <begin position="783"/>
        <end position="1017"/>
    </location>
</feature>
<dbReference type="InterPro" id="IPR027272">
    <property type="entry name" value="Piezo"/>
</dbReference>
<dbReference type="InterPro" id="IPR031805">
    <property type="entry name" value="Piezo_TM25-28"/>
</dbReference>
<dbReference type="Proteomes" id="UP000694941">
    <property type="component" value="Unplaced"/>
</dbReference>